<gene>
    <name evidence="1" type="ORF">SAMN02745885_01658</name>
</gene>
<dbReference type="Gene3D" id="3.30.2220.20">
    <property type="entry name" value="Phage tail assembly chaperone gp13-like"/>
    <property type="match status" value="1"/>
</dbReference>
<sequence>MSKYLAFEDIINKPDLDEKELFVPEWDGYVKIRGLTKAQQQAMRRQASTANGQIDTDKLETIMLASCLVEPAITMDQAEQLKNKSAAAIDRILREILELAGLTEEAQKEAMKSFRPGV</sequence>
<protein>
    <submittedName>
        <fullName evidence="1">Uncharacterized protein</fullName>
    </submittedName>
</protein>
<reference evidence="2" key="1">
    <citation type="submission" date="2017-02" db="EMBL/GenBank/DDBJ databases">
        <authorList>
            <person name="Varghese N."/>
            <person name="Submissions S."/>
        </authorList>
    </citation>
    <scope>NUCLEOTIDE SEQUENCE [LARGE SCALE GENOMIC DNA]</scope>
    <source>
        <strain evidence="2">DSM 16521</strain>
    </source>
</reference>
<evidence type="ECO:0000313" key="1">
    <source>
        <dbReference type="EMBL" id="SKA02595.1"/>
    </source>
</evidence>
<organism evidence="1 2">
    <name type="scientific">Carboxydocella sporoproducens DSM 16521</name>
    <dbReference type="NCBI Taxonomy" id="1121270"/>
    <lineage>
        <taxon>Bacteria</taxon>
        <taxon>Bacillati</taxon>
        <taxon>Bacillota</taxon>
        <taxon>Clostridia</taxon>
        <taxon>Eubacteriales</taxon>
        <taxon>Clostridiales Family XVI. Incertae Sedis</taxon>
        <taxon>Carboxydocella</taxon>
    </lineage>
</organism>
<accession>A0A1T4QFT3</accession>
<name>A0A1T4QFT3_9FIRM</name>
<dbReference type="OrthoDB" id="2989813at2"/>
<dbReference type="EMBL" id="FUXM01000018">
    <property type="protein sequence ID" value="SKA02595.1"/>
    <property type="molecule type" value="Genomic_DNA"/>
</dbReference>
<proteinExistence type="predicted"/>
<keyword evidence="2" id="KW-1185">Reference proteome</keyword>
<dbReference type="AlphaFoldDB" id="A0A1T4QFT3"/>
<dbReference type="RefSeq" id="WP_078665705.1">
    <property type="nucleotide sequence ID" value="NZ_FUXM01000018.1"/>
</dbReference>
<dbReference type="InterPro" id="IPR038556">
    <property type="entry name" value="TAC_Gp13-like_sf"/>
</dbReference>
<dbReference type="Proteomes" id="UP000189933">
    <property type="component" value="Unassembled WGS sequence"/>
</dbReference>
<evidence type="ECO:0000313" key="2">
    <source>
        <dbReference type="Proteomes" id="UP000189933"/>
    </source>
</evidence>